<protein>
    <submittedName>
        <fullName evidence="1">Aldose epimerase family protein</fullName>
        <ecNumber evidence="1">5.1.3.-</ecNumber>
    </submittedName>
</protein>
<reference evidence="1" key="1">
    <citation type="submission" date="2024-02" db="EMBL/GenBank/DDBJ databases">
        <title>Bacteria isolated from the canopy kelp, Nereocystis luetkeana.</title>
        <authorList>
            <person name="Pfister C.A."/>
            <person name="Younker I.T."/>
            <person name="Light S.H."/>
        </authorList>
    </citation>
    <scope>NUCLEOTIDE SEQUENCE</scope>
    <source>
        <strain evidence="1">TN.2.01</strain>
    </source>
</reference>
<dbReference type="Proteomes" id="UP001374952">
    <property type="component" value="Unassembled WGS sequence"/>
</dbReference>
<comment type="caution">
    <text evidence="1">The sequence shown here is derived from an EMBL/GenBank/DDBJ whole genome shotgun (WGS) entry which is preliminary data.</text>
</comment>
<keyword evidence="1" id="KW-0413">Isomerase</keyword>
<proteinExistence type="predicted"/>
<evidence type="ECO:0000313" key="2">
    <source>
        <dbReference type="Proteomes" id="UP001374952"/>
    </source>
</evidence>
<dbReference type="EMBL" id="JBAKAX010000024">
    <property type="protein sequence ID" value="MEL0605899.1"/>
    <property type="molecule type" value="Genomic_DNA"/>
</dbReference>
<sequence length="323" mass="36630">MQTITLKQPNGLKVTLSSYGATIRTIEAPNGDHLALCYDNEADWLSNRAYLGSTVGRVANRIADSKYLGEQRVVNLVSNEGANQLHGGKKGLSHVNWQVLEHDYINNKVVFRYVSPDNEQGYPGQVEFIVSYQLIDNQLVITMHGDPSEVTPISLTNHIYWNLALSNHHDITEHFVKLPARLRLLKNEQNIASGEFANVYDSHYDFAEFTKLGSVLTDNGFDDYYLLDPQGTQQLQLHGSIADKKTGYQVDIYSTAPGCQFYTGFYLDPQFKHLDGKQFGPYMGLCIEPHELPNAVNHSHFLSTFYSPEKPYYQQIKYKIQLT</sequence>
<name>A0ACC6R842_9GAMM</name>
<evidence type="ECO:0000313" key="1">
    <source>
        <dbReference type="EMBL" id="MEL0605899.1"/>
    </source>
</evidence>
<gene>
    <name evidence="1" type="ORF">V6250_17145</name>
</gene>
<accession>A0ACC6R842</accession>
<keyword evidence="2" id="KW-1185">Reference proteome</keyword>
<organism evidence="1 2">
    <name type="scientific">Pseudoalteromonas undina</name>
    <dbReference type="NCBI Taxonomy" id="43660"/>
    <lineage>
        <taxon>Bacteria</taxon>
        <taxon>Pseudomonadati</taxon>
        <taxon>Pseudomonadota</taxon>
        <taxon>Gammaproteobacteria</taxon>
        <taxon>Alteromonadales</taxon>
        <taxon>Pseudoalteromonadaceae</taxon>
        <taxon>Pseudoalteromonas</taxon>
    </lineage>
</organism>
<dbReference type="EC" id="5.1.3.-" evidence="1"/>